<reference evidence="1" key="1">
    <citation type="journal article" date="2014" name="Front. Microbiol.">
        <title>High frequency of phylogenetically diverse reductive dehalogenase-homologous genes in deep subseafloor sedimentary metagenomes.</title>
        <authorList>
            <person name="Kawai M."/>
            <person name="Futagami T."/>
            <person name="Toyoda A."/>
            <person name="Takaki Y."/>
            <person name="Nishi S."/>
            <person name="Hori S."/>
            <person name="Arai W."/>
            <person name="Tsubouchi T."/>
            <person name="Morono Y."/>
            <person name="Uchiyama I."/>
            <person name="Ito T."/>
            <person name="Fujiyama A."/>
            <person name="Inagaki F."/>
            <person name="Takami H."/>
        </authorList>
    </citation>
    <scope>NUCLEOTIDE SEQUENCE</scope>
    <source>
        <strain evidence="1">Expedition CK06-06</strain>
    </source>
</reference>
<feature type="non-terminal residue" evidence="1">
    <location>
        <position position="143"/>
    </location>
</feature>
<organism evidence="1">
    <name type="scientific">marine sediment metagenome</name>
    <dbReference type="NCBI Taxonomy" id="412755"/>
    <lineage>
        <taxon>unclassified sequences</taxon>
        <taxon>metagenomes</taxon>
        <taxon>ecological metagenomes</taxon>
    </lineage>
</organism>
<evidence type="ECO:0000313" key="1">
    <source>
        <dbReference type="EMBL" id="GAG81428.1"/>
    </source>
</evidence>
<dbReference type="AlphaFoldDB" id="X1BBB9"/>
<comment type="caution">
    <text evidence="1">The sequence shown here is derived from an EMBL/GenBank/DDBJ whole genome shotgun (WGS) entry which is preliminary data.</text>
</comment>
<name>X1BBB9_9ZZZZ</name>
<accession>X1BBB9</accession>
<dbReference type="EMBL" id="BART01012473">
    <property type="protein sequence ID" value="GAG81428.1"/>
    <property type="molecule type" value="Genomic_DNA"/>
</dbReference>
<protein>
    <submittedName>
        <fullName evidence="1">Uncharacterized protein</fullName>
    </submittedName>
</protein>
<proteinExistence type="predicted"/>
<sequence length="143" mass="14921">MQAFNLEKLLRYLMEGLGVAIASYLISGQRYTLQEVGMIGMTAALTLFVLDAFSPGTSAGARQGTGFGLGYQTVNLPEAATTFGVPVLPGLEGFDGQSTYVLPSQAGGEGEDVVDLLEGQQCGGAEFRAGARAEEAFSEEAEV</sequence>
<gene>
    <name evidence="1" type="ORF">S01H4_26019</name>
</gene>